<dbReference type="EMBL" id="JRNU01000005">
    <property type="protein sequence ID" value="KGF52915.1"/>
    <property type="molecule type" value="Genomic_DNA"/>
</dbReference>
<dbReference type="PANTHER" id="PTHR14969:SF13">
    <property type="entry name" value="AT30094P"/>
    <property type="match status" value="1"/>
</dbReference>
<comment type="caution">
    <text evidence="4">The sequence shown here is derived from an EMBL/GenBank/DDBJ whole genome shotgun (WGS) entry which is preliminary data.</text>
</comment>
<evidence type="ECO:0000313" key="5">
    <source>
        <dbReference type="Proteomes" id="UP000029614"/>
    </source>
</evidence>
<dbReference type="AlphaFoldDB" id="A0A096B1H5"/>
<keyword evidence="2" id="KW-0732">Signal</keyword>
<dbReference type="PANTHER" id="PTHR14969">
    <property type="entry name" value="SPHINGOSINE-1-PHOSPHATE PHOSPHOHYDROLASE"/>
    <property type="match status" value="1"/>
</dbReference>
<gene>
    <name evidence="4" type="ORF">HMPREF9302_01890</name>
</gene>
<dbReference type="Proteomes" id="UP000029614">
    <property type="component" value="Unassembled WGS sequence"/>
</dbReference>
<organism evidence="4 5">
    <name type="scientific">Prevotella amnii DNF00058</name>
    <dbReference type="NCBI Taxonomy" id="1401066"/>
    <lineage>
        <taxon>Bacteria</taxon>
        <taxon>Pseudomonadati</taxon>
        <taxon>Bacteroidota</taxon>
        <taxon>Bacteroidia</taxon>
        <taxon>Bacteroidales</taxon>
        <taxon>Prevotellaceae</taxon>
        <taxon>Prevotella</taxon>
    </lineage>
</organism>
<accession>A0A096B1H5</accession>
<feature type="transmembrane region" description="Helical" evidence="1">
    <location>
        <begin position="115"/>
        <end position="133"/>
    </location>
</feature>
<name>A0A096B1H5_9BACT</name>
<keyword evidence="5" id="KW-1185">Reference proteome</keyword>
<evidence type="ECO:0000256" key="1">
    <source>
        <dbReference type="SAM" id="Phobius"/>
    </source>
</evidence>
<feature type="chain" id="PRO_5001917570" description="Phosphatidic acid phosphatase type 2/haloperoxidase domain-containing protein" evidence="2">
    <location>
        <begin position="23"/>
        <end position="241"/>
    </location>
</feature>
<feature type="domain" description="Phosphatidic acid phosphatase type 2/haloperoxidase" evidence="3">
    <location>
        <begin position="113"/>
        <end position="218"/>
    </location>
</feature>
<reference evidence="4 5" key="1">
    <citation type="submission" date="2014-07" db="EMBL/GenBank/DDBJ databases">
        <authorList>
            <person name="McCorrison J."/>
            <person name="Sanka R."/>
            <person name="Torralba M."/>
            <person name="Gillis M."/>
            <person name="Haft D.H."/>
            <person name="Methe B."/>
            <person name="Sutton G."/>
            <person name="Nelson K.E."/>
        </authorList>
    </citation>
    <scope>NUCLEOTIDE SEQUENCE [LARGE SCALE GENOMIC DNA]</scope>
    <source>
        <strain evidence="4 5">DNF00058</strain>
    </source>
</reference>
<proteinExistence type="predicted"/>
<dbReference type="Gene3D" id="1.20.144.10">
    <property type="entry name" value="Phosphatidic acid phosphatase type 2/haloperoxidase"/>
    <property type="match status" value="1"/>
</dbReference>
<feature type="transmembrane region" description="Helical" evidence="1">
    <location>
        <begin position="203"/>
        <end position="225"/>
    </location>
</feature>
<dbReference type="SUPFAM" id="SSF48317">
    <property type="entry name" value="Acid phosphatase/Vanadium-dependent haloperoxidase"/>
    <property type="match status" value="1"/>
</dbReference>
<keyword evidence="1" id="KW-0472">Membrane</keyword>
<feature type="transmembrane region" description="Helical" evidence="1">
    <location>
        <begin position="46"/>
        <end position="67"/>
    </location>
</feature>
<dbReference type="InterPro" id="IPR000326">
    <property type="entry name" value="PAP2/HPO"/>
</dbReference>
<evidence type="ECO:0000313" key="4">
    <source>
        <dbReference type="EMBL" id="KGF52915.1"/>
    </source>
</evidence>
<dbReference type="Pfam" id="PF01569">
    <property type="entry name" value="PAP2"/>
    <property type="match status" value="1"/>
</dbReference>
<sequence length="241" mass="26299">MKCRHSFLIVVLFSLLPLCVEGADSTFVKSGEQAFKVEAQKGVNSLFNSSSYAGLGLVGTGLCVKSYKRNFREMRNRSFPSFKTTVDDYIQYAPLLATWGLNLSGVQGKSSFKRLAVSNVSSALIMAALVNGIKYTVREMRPDDTSPNSFPSGHTATAFMAATILHKEYGATKSYWYSVAGYSLATVTGVCRVLNNRHWVSDVLVGAGIGIVSVELGYFLSDLILKDKNSKKNSKKAKIGY</sequence>
<dbReference type="OrthoDB" id="9773582at2"/>
<feature type="signal peptide" evidence="2">
    <location>
        <begin position="1"/>
        <end position="22"/>
    </location>
</feature>
<keyword evidence="1" id="KW-0812">Transmembrane</keyword>
<protein>
    <recommendedName>
        <fullName evidence="3">Phosphatidic acid phosphatase type 2/haloperoxidase domain-containing protein</fullName>
    </recommendedName>
</protein>
<evidence type="ECO:0000259" key="3">
    <source>
        <dbReference type="SMART" id="SM00014"/>
    </source>
</evidence>
<dbReference type="CDD" id="cd03394">
    <property type="entry name" value="PAP2_like_5"/>
    <property type="match status" value="1"/>
</dbReference>
<keyword evidence="1" id="KW-1133">Transmembrane helix</keyword>
<dbReference type="SMART" id="SM00014">
    <property type="entry name" value="acidPPc"/>
    <property type="match status" value="1"/>
</dbReference>
<evidence type="ECO:0000256" key="2">
    <source>
        <dbReference type="SAM" id="SignalP"/>
    </source>
</evidence>
<dbReference type="InterPro" id="IPR036938">
    <property type="entry name" value="PAP2/HPO_sf"/>
</dbReference>